<accession>A0A379CNK4</accession>
<keyword evidence="3 4" id="KW-0472">Membrane</keyword>
<dbReference type="NCBIfam" id="NF001248">
    <property type="entry name" value="PRK00218.1-4"/>
    <property type="match status" value="1"/>
</dbReference>
<name>A0A379CNK4_PLESH</name>
<reference evidence="5" key="1">
    <citation type="submission" date="2021-03" db="EMBL/GenBank/DDBJ databases">
        <title>Plesiomonas shigelloides zfcc0051, isolated from zebrafish feces.</title>
        <authorList>
            <person name="Vanderhoek Z."/>
            <person name="Gaulke C."/>
        </authorList>
    </citation>
    <scope>NUCLEOTIDE SEQUENCE</scope>
    <source>
        <strain evidence="5">Zfcc0051</strain>
    </source>
</reference>
<keyword evidence="2 4" id="KW-0963">Cytoplasm</keyword>
<comment type="caution">
    <text evidence="5">The sequence shown here is derived from an EMBL/GenBank/DDBJ whole genome shotgun (WGS) entry which is preliminary data.</text>
</comment>
<comment type="similarity">
    <text evidence="4">Belongs to the HflD family.</text>
</comment>
<evidence type="ECO:0000313" key="6">
    <source>
        <dbReference type="Proteomes" id="UP000664658"/>
    </source>
</evidence>
<evidence type="ECO:0000313" key="5">
    <source>
        <dbReference type="EMBL" id="MBO1107716.1"/>
    </source>
</evidence>
<dbReference type="GeneID" id="69706644"/>
<dbReference type="Pfam" id="PF04356">
    <property type="entry name" value="DUF489"/>
    <property type="match status" value="1"/>
</dbReference>
<dbReference type="PANTHER" id="PTHR38100">
    <property type="entry name" value="HIGH FREQUENCY LYSOGENIZATION PROTEIN HFLD"/>
    <property type="match status" value="1"/>
</dbReference>
<dbReference type="InterPro" id="IPR007451">
    <property type="entry name" value="HflD"/>
</dbReference>
<dbReference type="RefSeq" id="WP_010863771.1">
    <property type="nucleotide sequence ID" value="NZ_CP050969.1"/>
</dbReference>
<gene>
    <name evidence="4 5" type="primary">hflD</name>
    <name evidence="5" type="ORF">J2R62_05680</name>
</gene>
<evidence type="ECO:0000256" key="3">
    <source>
        <dbReference type="ARBA" id="ARBA00023136"/>
    </source>
</evidence>
<keyword evidence="1 4" id="KW-1003">Cell membrane</keyword>
<dbReference type="EMBL" id="JAFNAA010000004">
    <property type="protein sequence ID" value="MBO1107716.1"/>
    <property type="molecule type" value="Genomic_DNA"/>
</dbReference>
<dbReference type="Proteomes" id="UP000664658">
    <property type="component" value="Unassembled WGS sequence"/>
</dbReference>
<dbReference type="SUPFAM" id="SSF101322">
    <property type="entry name" value="YcfC-like"/>
    <property type="match status" value="1"/>
</dbReference>
<dbReference type="InterPro" id="IPR035932">
    <property type="entry name" value="HflD-like_sf"/>
</dbReference>
<organism evidence="5 6">
    <name type="scientific">Plesiomonas shigelloides</name>
    <name type="common">Aeromonas shigelloides</name>
    <dbReference type="NCBI Taxonomy" id="703"/>
    <lineage>
        <taxon>Bacteria</taxon>
        <taxon>Pseudomonadati</taxon>
        <taxon>Pseudomonadota</taxon>
        <taxon>Gammaproteobacteria</taxon>
        <taxon>Enterobacterales</taxon>
        <taxon>Enterobacteriaceae</taxon>
        <taxon>Plesiomonas</taxon>
    </lineage>
</organism>
<dbReference type="GO" id="GO:0005737">
    <property type="term" value="C:cytoplasm"/>
    <property type="evidence" value="ECO:0007669"/>
    <property type="project" value="UniProtKB-SubCell"/>
</dbReference>
<evidence type="ECO:0000256" key="1">
    <source>
        <dbReference type="ARBA" id="ARBA00022475"/>
    </source>
</evidence>
<dbReference type="PANTHER" id="PTHR38100:SF1">
    <property type="entry name" value="HIGH FREQUENCY LYSOGENIZATION PROTEIN HFLD"/>
    <property type="match status" value="1"/>
</dbReference>
<evidence type="ECO:0000256" key="4">
    <source>
        <dbReference type="HAMAP-Rule" id="MF_00695"/>
    </source>
</evidence>
<dbReference type="KEGG" id="pshi:SAMEA2665130_1666"/>
<dbReference type="NCBIfam" id="NF001246">
    <property type="entry name" value="PRK00218.1-2"/>
    <property type="match status" value="1"/>
</dbReference>
<dbReference type="HAMAP" id="MF_00695">
    <property type="entry name" value="HflD_protein"/>
    <property type="match status" value="1"/>
</dbReference>
<comment type="subcellular location">
    <subcellularLocation>
        <location evidence="4">Cytoplasm</location>
    </subcellularLocation>
    <subcellularLocation>
        <location evidence="4">Cell membrane</location>
        <topology evidence="4">Peripheral membrane protein</topology>
        <orientation evidence="4">Cytoplasmic side</orientation>
    </subcellularLocation>
</comment>
<dbReference type="AlphaFoldDB" id="A0A379CNK4"/>
<dbReference type="Gene3D" id="1.10.3890.10">
    <property type="entry name" value="HflD-like"/>
    <property type="match status" value="1"/>
</dbReference>
<sequence>MAKNTTDIVYALAGMCQAVRLVQDISRNGNANSEALRASLTSIMQTAPSSTLDVFGQSPHSLQLGLETLITQLSGLSGQQDSELTRYLIGLIILEKKLSARKDSLSILADRIQGLDRQQQHFDLLDEQMISAIAAIYVDVISPLGPRIQVTGSPIQLQSPLVQNRVRAALLAGIRAAVLWRQVGGSRLQLIFSRGRLVDQAKRILGSL</sequence>
<evidence type="ECO:0000256" key="2">
    <source>
        <dbReference type="ARBA" id="ARBA00022490"/>
    </source>
</evidence>
<proteinExistence type="inferred from homology"/>
<dbReference type="GO" id="GO:0005886">
    <property type="term" value="C:plasma membrane"/>
    <property type="evidence" value="ECO:0007669"/>
    <property type="project" value="UniProtKB-SubCell"/>
</dbReference>
<protein>
    <recommendedName>
        <fullName evidence="4">High frequency lysogenization protein HflD homolog</fullName>
    </recommendedName>
</protein>